<dbReference type="OMA" id="RTHANEI"/>
<keyword evidence="3" id="KW-1185">Reference proteome</keyword>
<dbReference type="Pfam" id="PF13952">
    <property type="entry name" value="DUF4216"/>
    <property type="match status" value="1"/>
</dbReference>
<dbReference type="InterPro" id="IPR004242">
    <property type="entry name" value="Transposase_21"/>
</dbReference>
<evidence type="ECO:0000259" key="1">
    <source>
        <dbReference type="SMART" id="SM00757"/>
    </source>
</evidence>
<dbReference type="Pfam" id="PF10607">
    <property type="entry name" value="CTLH"/>
    <property type="match status" value="1"/>
</dbReference>
<dbReference type="EMBL" id="AWWV01008203">
    <property type="protein sequence ID" value="OMO92395.1"/>
    <property type="molecule type" value="Genomic_DNA"/>
</dbReference>
<sequence>MSSTTSESMTWHADGRSNDGNLRHPADSLAWKDFYSRYPDFASEPRNVRLGLASDGFNPFKTMSSTYSTWPVVLIPYNQAPWISMKQSSFILSMIIPGEKGPGDDIDVYLQPLIEELKQLWDGILTYDATRKQNFHLRAALLWTVNDFPAYANLSGWSTKGRFACPCCAGKTCSNWLKHGKKFSYLGHRRWLEAGHPFRSQKRAFDNTMELREAPLITSRSDILEMLNGCEFSSNEASLWKKRSIFFDLIYWEHNLLRHNLDVLHIEKNVCDNILVTILDMDGKSKDDLNSRLDLVEMGIRPDLHPQLDHNGKRSIPLAVYAMSKKEKEIFCQVLKDVKVPDGFSSNISRCVNVSDRKLYNLKSHDCHVLMHDLLPIALRSSMSKRVTIVIIELCNIFKTLCAKVLKVDELDKLQDRAALALCNLEKVFPPSFFTIMVHLVIHLPLQAKLGGPVSPWWMYPVERFLGKLGAYVLNKRFPEGSIVEGYLAEECMTFCSRYHEGIETRFNRPSRNPGCSENDNGVLYLFESGGEKIGGLYLETYKRSLVINNRSRRPNQRDVDKIFTETFLDWFRQQVKQFESKGQTQNSGVVVTSSTTSYASSRDLNPLEGNLDYYGVLNDIIELYFDEKYRVVLFRCHRADVNSSRGVRKDEFGFTLVNFDRLIHTGDHVVDDPYVFSSQVKQVFYSQDPIERAWHVVVHNTPRDNFYMGGESSNEPRTEFFLSNNGTEPDIDLTTITDRMAVKKAVQCGNVEDRLIELIRNGKVEEVLEFAQKELAPRREENQSFLEELERTVALLAFEDASNCPVGELMDISQRLKTASEVNAAILSSQSLWNVISMMWLMFNSF</sequence>
<comment type="caution">
    <text evidence="2">The sequence shown here is derived from an EMBL/GenBank/DDBJ whole genome shotgun (WGS) entry which is preliminary data.</text>
</comment>
<evidence type="ECO:0000313" key="3">
    <source>
        <dbReference type="Proteomes" id="UP000188268"/>
    </source>
</evidence>
<dbReference type="AlphaFoldDB" id="A0A1R3JC18"/>
<gene>
    <name evidence="2" type="ORF">CCACVL1_06860</name>
</gene>
<dbReference type="Pfam" id="PF02992">
    <property type="entry name" value="Transposase_21"/>
    <property type="match status" value="1"/>
</dbReference>
<dbReference type="OrthoDB" id="994664at2759"/>
<reference evidence="2 3" key="1">
    <citation type="submission" date="2013-09" db="EMBL/GenBank/DDBJ databases">
        <title>Corchorus capsularis genome sequencing.</title>
        <authorList>
            <person name="Alam M."/>
            <person name="Haque M.S."/>
            <person name="Islam M.S."/>
            <person name="Emdad E.M."/>
            <person name="Islam M.M."/>
            <person name="Ahmed B."/>
            <person name="Halim A."/>
            <person name="Hossen Q.M.M."/>
            <person name="Hossain M.Z."/>
            <person name="Ahmed R."/>
            <person name="Khan M.M."/>
            <person name="Islam R."/>
            <person name="Rashid M.M."/>
            <person name="Khan S.A."/>
            <person name="Rahman M.S."/>
            <person name="Alam M."/>
        </authorList>
    </citation>
    <scope>NUCLEOTIDE SEQUENCE [LARGE SCALE GENOMIC DNA]</scope>
    <source>
        <strain evidence="3">cv. CVL-1</strain>
        <tissue evidence="2">Whole seedling</tissue>
    </source>
</reference>
<dbReference type="Proteomes" id="UP000188268">
    <property type="component" value="Unassembled WGS sequence"/>
</dbReference>
<dbReference type="Pfam" id="PF13960">
    <property type="entry name" value="DUF4218"/>
    <property type="match status" value="1"/>
</dbReference>
<accession>A0A1R3JC18</accession>
<dbReference type="Gramene" id="OMO92395">
    <property type="protein sequence ID" value="OMO92395"/>
    <property type="gene ID" value="CCACVL1_06860"/>
</dbReference>
<evidence type="ECO:0000313" key="2">
    <source>
        <dbReference type="EMBL" id="OMO92395.1"/>
    </source>
</evidence>
<dbReference type="SMART" id="SM00757">
    <property type="entry name" value="CRA"/>
    <property type="match status" value="1"/>
</dbReference>
<name>A0A1R3JC18_COCAP</name>
<dbReference type="InterPro" id="IPR025312">
    <property type="entry name" value="DUF4216"/>
</dbReference>
<dbReference type="InterPro" id="IPR024964">
    <property type="entry name" value="CTLH/CRA"/>
</dbReference>
<protein>
    <submittedName>
        <fullName evidence="2">Transposon, En/Spm-like protein</fullName>
    </submittedName>
</protein>
<dbReference type="STRING" id="210143.A0A1R3JC18"/>
<feature type="domain" description="CRA" evidence="1">
    <location>
        <begin position="763"/>
        <end position="845"/>
    </location>
</feature>
<dbReference type="PANTHER" id="PTHR48258">
    <property type="entry name" value="DUF4218 DOMAIN-CONTAINING PROTEIN-RELATED"/>
    <property type="match status" value="1"/>
</dbReference>
<dbReference type="PANTHER" id="PTHR48258:SF15">
    <property type="entry name" value="OS02G0543900 PROTEIN"/>
    <property type="match status" value="1"/>
</dbReference>
<dbReference type="InterPro" id="IPR013144">
    <property type="entry name" value="CRA_dom"/>
</dbReference>
<organism evidence="2 3">
    <name type="scientific">Corchorus capsularis</name>
    <name type="common">Jute</name>
    <dbReference type="NCBI Taxonomy" id="210143"/>
    <lineage>
        <taxon>Eukaryota</taxon>
        <taxon>Viridiplantae</taxon>
        <taxon>Streptophyta</taxon>
        <taxon>Embryophyta</taxon>
        <taxon>Tracheophyta</taxon>
        <taxon>Spermatophyta</taxon>
        <taxon>Magnoliopsida</taxon>
        <taxon>eudicotyledons</taxon>
        <taxon>Gunneridae</taxon>
        <taxon>Pentapetalae</taxon>
        <taxon>rosids</taxon>
        <taxon>malvids</taxon>
        <taxon>Malvales</taxon>
        <taxon>Malvaceae</taxon>
        <taxon>Grewioideae</taxon>
        <taxon>Apeibeae</taxon>
        <taxon>Corchorus</taxon>
    </lineage>
</organism>
<proteinExistence type="predicted"/>
<dbReference type="InterPro" id="IPR025452">
    <property type="entry name" value="DUF4218"/>
</dbReference>